<proteinExistence type="predicted"/>
<name>A0A2A7AQC9_9FIRM</name>
<feature type="chain" id="PRO_5039376840" evidence="2">
    <location>
        <begin position="21"/>
        <end position="259"/>
    </location>
</feature>
<dbReference type="RefSeq" id="WP_097839588.1">
    <property type="nucleotide sequence ID" value="NZ_NMTY01000016.1"/>
</dbReference>
<feature type="region of interest" description="Disordered" evidence="1">
    <location>
        <begin position="30"/>
        <end position="59"/>
    </location>
</feature>
<evidence type="ECO:0000256" key="2">
    <source>
        <dbReference type="SAM" id="SignalP"/>
    </source>
</evidence>
<feature type="signal peptide" evidence="2">
    <location>
        <begin position="1"/>
        <end position="20"/>
    </location>
</feature>
<evidence type="ECO:0000256" key="1">
    <source>
        <dbReference type="SAM" id="MobiDB-lite"/>
    </source>
</evidence>
<sequence>MKHRLAALFLAAALFCTLLAGCAPTPNVPGPNGGSSSSSGSTNNGGNSESEDSNGETNAPKLQATVTAERCTINRDADGNYAVGYVFRVTNPNTTYNLKTKLSFTFTNAAGATRTDFTYTPTIAPGDTIRFVYIKSYSDWIPASASFVYVPSPADYTVPEKDQNGTMKVTRSSDLVWKVKESKNASTDFNGYSGEVLNTSNYASMVKVSLVVRKNNQIVSVNAATLTLSIPANSSKSFNIRQYKYPSYDSYELIATPWN</sequence>
<feature type="compositionally biased region" description="Low complexity" evidence="1">
    <location>
        <begin position="34"/>
        <end position="48"/>
    </location>
</feature>
<accession>A0A2A7AQC9</accession>
<reference evidence="3 4" key="1">
    <citation type="journal article" date="2017" name="Front. Microbiol.">
        <title>New Insights into the Diversity of the Genus Faecalibacterium.</title>
        <authorList>
            <person name="Benevides L."/>
            <person name="Burman S."/>
            <person name="Martin R."/>
            <person name="Robert V."/>
            <person name="Thomas M."/>
            <person name="Miquel S."/>
            <person name="Chain F."/>
            <person name="Sokol H."/>
            <person name="Bermudez-Humaran L.G."/>
            <person name="Morrison M."/>
            <person name="Langella P."/>
            <person name="Azevedo V.A."/>
            <person name="Chatel J.M."/>
            <person name="Soares S."/>
        </authorList>
    </citation>
    <scope>NUCLEOTIDE SEQUENCE [LARGE SCALE GENOMIC DNA]</scope>
    <source>
        <strain evidence="3 4">CNCM I 4575</strain>
    </source>
</reference>
<evidence type="ECO:0000313" key="3">
    <source>
        <dbReference type="EMBL" id="PDX81336.1"/>
    </source>
</evidence>
<protein>
    <submittedName>
        <fullName evidence="3">Uncharacterized protein</fullName>
    </submittedName>
</protein>
<gene>
    <name evidence="3" type="ORF">CGS58_08765</name>
</gene>
<organism evidence="3 4">
    <name type="scientific">Faecalibacterium prausnitzii</name>
    <dbReference type="NCBI Taxonomy" id="853"/>
    <lineage>
        <taxon>Bacteria</taxon>
        <taxon>Bacillati</taxon>
        <taxon>Bacillota</taxon>
        <taxon>Clostridia</taxon>
        <taxon>Eubacteriales</taxon>
        <taxon>Oscillospiraceae</taxon>
        <taxon>Faecalibacterium</taxon>
    </lineage>
</organism>
<dbReference type="PROSITE" id="PS51257">
    <property type="entry name" value="PROKAR_LIPOPROTEIN"/>
    <property type="match status" value="1"/>
</dbReference>
<dbReference type="AlphaFoldDB" id="A0A2A7AQC9"/>
<evidence type="ECO:0000313" key="4">
    <source>
        <dbReference type="Proteomes" id="UP000220005"/>
    </source>
</evidence>
<dbReference type="Proteomes" id="UP000220005">
    <property type="component" value="Unassembled WGS sequence"/>
</dbReference>
<comment type="caution">
    <text evidence="3">The sequence shown here is derived from an EMBL/GenBank/DDBJ whole genome shotgun (WGS) entry which is preliminary data.</text>
</comment>
<dbReference type="EMBL" id="NMTY01000016">
    <property type="protein sequence ID" value="PDX81336.1"/>
    <property type="molecule type" value="Genomic_DNA"/>
</dbReference>
<keyword evidence="2" id="KW-0732">Signal</keyword>